<evidence type="ECO:0000313" key="2">
    <source>
        <dbReference type="EMBL" id="PRW65388.1"/>
    </source>
</evidence>
<accession>A0A2T0H1Y2</accession>
<dbReference type="PANTHER" id="PTHR34547">
    <property type="entry name" value="YACP-LIKE NYN DOMAIN PROTEIN"/>
    <property type="match status" value="1"/>
</dbReference>
<dbReference type="STRING" id="1050202.GCA_000384035_00896"/>
<dbReference type="AlphaFoldDB" id="A0A2T0H1Y2"/>
<organism evidence="2 3">
    <name type="scientific">Actinopolyspora mortivallis</name>
    <dbReference type="NCBI Taxonomy" id="33906"/>
    <lineage>
        <taxon>Bacteria</taxon>
        <taxon>Bacillati</taxon>
        <taxon>Actinomycetota</taxon>
        <taxon>Actinomycetes</taxon>
        <taxon>Actinopolysporales</taxon>
        <taxon>Actinopolysporaceae</taxon>
        <taxon>Actinopolyspora</taxon>
    </lineage>
</organism>
<reference evidence="2 3" key="1">
    <citation type="submission" date="2018-03" db="EMBL/GenBank/DDBJ databases">
        <title>Actinopolyspora mortivallis from Sahara, screening for active biomolecules.</title>
        <authorList>
            <person name="Selama O."/>
            <person name="Wellington E.M.H."/>
            <person name="Hacene H."/>
        </authorList>
    </citation>
    <scope>NUCLEOTIDE SEQUENCE [LARGE SCALE GENOMIC DNA]</scope>
    <source>
        <strain evidence="2 3">M5A</strain>
    </source>
</reference>
<dbReference type="Proteomes" id="UP000239352">
    <property type="component" value="Unassembled WGS sequence"/>
</dbReference>
<dbReference type="InterPro" id="IPR010298">
    <property type="entry name" value="YacP-like"/>
</dbReference>
<evidence type="ECO:0000313" key="3">
    <source>
        <dbReference type="Proteomes" id="UP000239352"/>
    </source>
</evidence>
<dbReference type="PANTHER" id="PTHR34547:SF1">
    <property type="entry name" value="YACP-LIKE NYN DOMAIN PROTEIN"/>
    <property type="match status" value="1"/>
</dbReference>
<dbReference type="Pfam" id="PF05991">
    <property type="entry name" value="NYN_YacP"/>
    <property type="match status" value="1"/>
</dbReference>
<feature type="region of interest" description="Disordered" evidence="1">
    <location>
        <begin position="197"/>
        <end position="232"/>
    </location>
</feature>
<proteinExistence type="predicted"/>
<dbReference type="InParanoid" id="A0A2T0H1Y2"/>
<evidence type="ECO:0000256" key="1">
    <source>
        <dbReference type="SAM" id="MobiDB-lite"/>
    </source>
</evidence>
<keyword evidence="3" id="KW-1185">Reference proteome</keyword>
<dbReference type="EMBL" id="PVSR01000001">
    <property type="protein sequence ID" value="PRW65388.1"/>
    <property type="molecule type" value="Genomic_DNA"/>
</dbReference>
<sequence>MPDPLRHRIAEVAASAVGEMRPGDVPGRVRPVMRFAAAKRAKLGHAELLAAMGESTVFRAAVLDWCRRKRPEVLELRQRDPLAAATANVLLNTVNAAHYVELIDRRTRQDRTGEERDSALARAEKLASENERLRRELAETAESVERAREHSGKDVERLRKRLQQKGVQLKECRTEVERLGAELERLARSKDREIAELTAERDRERNRAREERARAERASNEAETARQSAREARKGDEVRLELLLDTLEGSIAGLRREIGSTSGGGPRSGPKPAETVSRVRAGAGAVEDVPDVTVLDRLLALPAVHVIIDGYNVTKTGYPDLPLAEQRERLSQQAAVLAARSGVEVTVVFDGANVVSVPNAGPRGVRVLFSEPGVQADDLIRDLVDAEPVGRQLVVATSDREVVESVRRRGAYTVTSAVLLERISPG</sequence>
<gene>
    <name evidence="2" type="ORF">CEP50_00195</name>
</gene>
<protein>
    <submittedName>
        <fullName evidence="2">RNA-binding protein</fullName>
    </submittedName>
</protein>
<comment type="caution">
    <text evidence="2">The sequence shown here is derived from an EMBL/GenBank/DDBJ whole genome shotgun (WGS) entry which is preliminary data.</text>
</comment>
<name>A0A2T0H1Y2_ACTMO</name>